<dbReference type="EMBL" id="CP011451">
    <property type="protein sequence ID" value="AKH37738.1"/>
    <property type="molecule type" value="Genomic_DNA"/>
</dbReference>
<dbReference type="PATRIC" id="fig|44574.3.peg.1915"/>
<dbReference type="AlphaFoldDB" id="A0A0F7KEY0"/>
<proteinExistence type="predicted"/>
<dbReference type="RefSeq" id="WP_046849810.1">
    <property type="nucleotide sequence ID" value="NZ_CBDIPD010000158.1"/>
</dbReference>
<evidence type="ECO:0000313" key="2">
    <source>
        <dbReference type="Proteomes" id="UP000034156"/>
    </source>
</evidence>
<reference evidence="2" key="1">
    <citation type="submission" date="2015-05" db="EMBL/GenBank/DDBJ databases">
        <title>Draft genome of Nitrosomonas communis strain Nm2.</title>
        <authorList>
            <person name="Kozlowski J.A."/>
            <person name="Kits K.D."/>
            <person name="Stein L.Y."/>
        </authorList>
    </citation>
    <scope>NUCLEOTIDE SEQUENCE [LARGE SCALE GENOMIC DNA]</scope>
    <source>
        <strain evidence="2">Nm2</strain>
    </source>
</reference>
<reference evidence="1 2" key="2">
    <citation type="journal article" date="2016" name="Genome Announc.">
        <title>Genome Sequence of Nitrosomonas communis Strain Nm2, a Mesophilic Ammonia-Oxidizing Bacterium Isolated from Mediterranean Soil.</title>
        <authorList>
            <person name="Kozlowski J.A."/>
            <person name="Kits K.D."/>
            <person name="Stein L.Y."/>
        </authorList>
    </citation>
    <scope>NUCLEOTIDE SEQUENCE [LARGE SCALE GENOMIC DNA]</scope>
    <source>
        <strain evidence="1 2">Nm2</strain>
    </source>
</reference>
<evidence type="ECO:0008006" key="3">
    <source>
        <dbReference type="Google" id="ProtNLM"/>
    </source>
</evidence>
<accession>A0A0F7KEY0</accession>
<organism evidence="1 2">
    <name type="scientific">Nitrosomonas communis</name>
    <dbReference type="NCBI Taxonomy" id="44574"/>
    <lineage>
        <taxon>Bacteria</taxon>
        <taxon>Pseudomonadati</taxon>
        <taxon>Pseudomonadota</taxon>
        <taxon>Betaproteobacteria</taxon>
        <taxon>Nitrosomonadales</taxon>
        <taxon>Nitrosomonadaceae</taxon>
        <taxon>Nitrosomonas</taxon>
    </lineage>
</organism>
<sequence>MNIFQKIIITAMVAIFFQVSALSKNALSAELLQKPLITGASVSADWGTLSPGKTLALRYTEKSNIKTIAFGGQPGREVIKKIQPNDFKDRSIIIAVDFFFWDSTLPEISNSIQALESMMSQASNLNVPIVLGEIPELLPGKQINRTRLNQEIVAKCASYKQCFLMPFDQLHRQVLREGFLEIKGRRYSMGELVPDGLHLSQPTTEYLADIMFAILNNKNIQNDGRIQLL</sequence>
<dbReference type="SUPFAM" id="SSF52266">
    <property type="entry name" value="SGNH hydrolase"/>
    <property type="match status" value="1"/>
</dbReference>
<evidence type="ECO:0000313" key="1">
    <source>
        <dbReference type="EMBL" id="AKH37738.1"/>
    </source>
</evidence>
<gene>
    <name evidence="1" type="ORF">AAW31_07875</name>
</gene>
<dbReference type="KEGG" id="nco:AAW31_07875"/>
<keyword evidence="2" id="KW-1185">Reference proteome</keyword>
<protein>
    <recommendedName>
        <fullName evidence="3">SGNH hydrolase-type esterase domain-containing protein</fullName>
    </recommendedName>
</protein>
<name>A0A0F7KEY0_9PROT</name>
<dbReference type="Proteomes" id="UP000034156">
    <property type="component" value="Chromosome"/>
</dbReference>